<dbReference type="EMBL" id="FNJI01000061">
    <property type="protein sequence ID" value="SDP81097.1"/>
    <property type="molecule type" value="Genomic_DNA"/>
</dbReference>
<dbReference type="SMART" id="SM00482">
    <property type="entry name" value="POLAc"/>
    <property type="match status" value="1"/>
</dbReference>
<dbReference type="GO" id="GO:0006302">
    <property type="term" value="P:double-strand break repair"/>
    <property type="evidence" value="ECO:0007669"/>
    <property type="project" value="TreeGrafter"/>
</dbReference>
<evidence type="ECO:0000313" key="2">
    <source>
        <dbReference type="EMBL" id="SDP81097.1"/>
    </source>
</evidence>
<keyword evidence="3" id="KW-1185">Reference proteome</keyword>
<organism evidence="2 3">
    <name type="scientific">Desulforhopalus singaporensis</name>
    <dbReference type="NCBI Taxonomy" id="91360"/>
    <lineage>
        <taxon>Bacteria</taxon>
        <taxon>Pseudomonadati</taxon>
        <taxon>Thermodesulfobacteriota</taxon>
        <taxon>Desulfobulbia</taxon>
        <taxon>Desulfobulbales</taxon>
        <taxon>Desulfocapsaceae</taxon>
        <taxon>Desulforhopalus</taxon>
    </lineage>
</organism>
<evidence type="ECO:0000313" key="3">
    <source>
        <dbReference type="Proteomes" id="UP000199073"/>
    </source>
</evidence>
<dbReference type="Gene3D" id="3.30.70.370">
    <property type="match status" value="1"/>
</dbReference>
<dbReference type="Gene3D" id="1.10.150.20">
    <property type="entry name" value="5' to 3' exonuclease, C-terminal subdomain"/>
    <property type="match status" value="1"/>
</dbReference>
<name>A0A1H0VRF8_9BACT</name>
<dbReference type="Pfam" id="PF00476">
    <property type="entry name" value="DNA_pol_A"/>
    <property type="match status" value="1"/>
</dbReference>
<dbReference type="PANTHER" id="PTHR10133:SF62">
    <property type="entry name" value="DNA POLYMERASE THETA"/>
    <property type="match status" value="1"/>
</dbReference>
<dbReference type="InterPro" id="IPR027417">
    <property type="entry name" value="P-loop_NTPase"/>
</dbReference>
<dbReference type="STRING" id="91360.SAMN05660330_04205"/>
<dbReference type="InterPro" id="IPR001098">
    <property type="entry name" value="DNA-dir_DNA_pol_A_palm_dom"/>
</dbReference>
<dbReference type="GO" id="GO:0006261">
    <property type="term" value="P:DNA-templated DNA replication"/>
    <property type="evidence" value="ECO:0007669"/>
    <property type="project" value="InterPro"/>
</dbReference>
<dbReference type="SUPFAM" id="SSF52540">
    <property type="entry name" value="P-loop containing nucleoside triphosphate hydrolases"/>
    <property type="match status" value="1"/>
</dbReference>
<dbReference type="GO" id="GO:0003887">
    <property type="term" value="F:DNA-directed DNA polymerase activity"/>
    <property type="evidence" value="ECO:0007669"/>
    <property type="project" value="InterPro"/>
</dbReference>
<sequence length="1391" mass="158051">MPHIHDLKPSKEVEFPHQIMGYKGDALHNDKELTDSHSVVIDKQFLAHDAFTLDDYLNVTAGKPDPHEIYPLVEWLIDCPVISDLSVLGTLGNRIQENQKIAEDFRVNPFSFWMLRKDREPRSLEVMQELLSEKGILSKVEARGAMAISFQGLPCPLCGKTTSNARAYPPSYTLKCLNSNCEASVGAGVPLFHWAKIKNRGSYYNTNKKSYDLTPPTNQMSLADARNLINTELRNRDNSLLVVTPGVGKTHSAMEHVISEMGEGKVIVYAAFNRQLQEEAYNKCIELLGHSNGLHLLQSQAVACQRSGEVENITDRGFSPKELLCNSCKNRDADCEYFKQRKNLGPGVYFVTLHMLQYLVETIPKPDLLILDENLKAGFLLEETCSERKMKSLLKIVPENDARLIRQLLSIFQRLSVNLVKSDSREITINSRKLTEADETTIIDLLSKWTGRPEEETVSNLLTLSNTLNKLRIKQLYFKGIDMKAITWINSLCSRTVLAFVQIDNIGEINFKTKRITHLAYHDTPLKILDATGDAESLEPLVRRKLKTVRADVGWESNRVHIKKSLSRKDMALATEKDLEKLLTDMLSHTQAQKIMVITYMKHEDEVLRILKAIDPAREFMMFHFLGPRGINDYAICEAVLVIGLPYTNLNSAAQDACLLFPNERDVDKRIDWAEANMQWEFVQAIHRIRPIYKNKVDIVLAANNWPTSLEKPTLVIDKSKENSWKEIAINRLKPLVDKYGFLNQDVGFLANVFVKQKESIAVRFQSTLWGLAKDLSDNQKGNLSQFCKSLFCIRKDLFLDKLLPFEGNNFSSDKEKLKSINVIKIIITKIYLQRINSSDLLVGISQNGDPGDNGDRLILSNSNQWSSLLIDFKERNPHFESFKIKLPHARGNYVQGVGNPERVKEFYKQINDLGIVGKVNIDSYRAVKQSESSVNPIPEGYVSVYLHDDEDLAYVAWGSEFSSMMLHRDLSELKSFFESHLLENHRKIVTNNGKKLAQVFMKCGLTKCEIVDVVITEKLIANGEINNVLVNLDTVFKRNDITNGLERGIVTRSIYEVWEKQEALIASKGLEKIFSIESKLLWVTAKIENAGVGVDINEMLRLHDDSDEKLKKQIESYWEKIGLDDRYRDDIDQFRTTTGRFERSLLRVPRSGPLRSLFRTREGYKLVKADYSQEEPRIMAALSGDQAAVALFKAGKDIYLETARIIFGDRDDIFSYRGIGKEIVIGLINGRRSYKICDRLNEIGFSYDPDQVMYWVSLFNQRFPGISTWRSATAARAKKEGSVTTKLGRLRKISDDDSDDAICNHPMQGIAADVFKIALIELDEKLADLDAEIVHIMHDEIIIEARADVADHVAGVAKECMEGTFAEIFPEVQFVVDPKVGDTWGKDLRE</sequence>
<evidence type="ECO:0000259" key="1">
    <source>
        <dbReference type="SMART" id="SM00482"/>
    </source>
</evidence>
<dbReference type="PANTHER" id="PTHR10133">
    <property type="entry name" value="DNA POLYMERASE I"/>
    <property type="match status" value="1"/>
</dbReference>
<proteinExistence type="predicted"/>
<protein>
    <submittedName>
        <fullName evidence="2">DNA polymerase family A</fullName>
    </submittedName>
</protein>
<gene>
    <name evidence="2" type="ORF">SAMN05660330_04205</name>
</gene>
<dbReference type="SUPFAM" id="SSF56672">
    <property type="entry name" value="DNA/RNA polymerases"/>
    <property type="match status" value="1"/>
</dbReference>
<accession>A0A1H0VRF8</accession>
<feature type="domain" description="DNA-directed DNA polymerase family A palm" evidence="1">
    <location>
        <begin position="1152"/>
        <end position="1350"/>
    </location>
</feature>
<dbReference type="InterPro" id="IPR043502">
    <property type="entry name" value="DNA/RNA_pol_sf"/>
</dbReference>
<reference evidence="2 3" key="1">
    <citation type="submission" date="2016-10" db="EMBL/GenBank/DDBJ databases">
        <authorList>
            <person name="de Groot N.N."/>
        </authorList>
    </citation>
    <scope>NUCLEOTIDE SEQUENCE [LARGE SCALE GENOMIC DNA]</scope>
    <source>
        <strain evidence="2 3">DSM 12130</strain>
    </source>
</reference>
<dbReference type="Proteomes" id="UP000199073">
    <property type="component" value="Unassembled WGS sequence"/>
</dbReference>
<dbReference type="GO" id="GO:0003677">
    <property type="term" value="F:DNA binding"/>
    <property type="evidence" value="ECO:0007669"/>
    <property type="project" value="InterPro"/>
</dbReference>
<dbReference type="InterPro" id="IPR002298">
    <property type="entry name" value="DNA_polymerase_A"/>
</dbReference>